<dbReference type="Gene3D" id="3.30.565.10">
    <property type="entry name" value="Histidine kinase-like ATPase, C-terminal domain"/>
    <property type="match status" value="1"/>
</dbReference>
<keyword evidence="5" id="KW-0808">Transferase</keyword>
<evidence type="ECO:0000256" key="10">
    <source>
        <dbReference type="ARBA" id="ARBA00023136"/>
    </source>
</evidence>
<evidence type="ECO:0000256" key="4">
    <source>
        <dbReference type="ARBA" id="ARBA00022553"/>
    </source>
</evidence>
<dbReference type="InterPro" id="IPR005467">
    <property type="entry name" value="His_kinase_dom"/>
</dbReference>
<organism evidence="14 15">
    <name type="scientific">Actinospica acidithermotolerans</name>
    <dbReference type="NCBI Taxonomy" id="2828514"/>
    <lineage>
        <taxon>Bacteria</taxon>
        <taxon>Bacillati</taxon>
        <taxon>Actinomycetota</taxon>
        <taxon>Actinomycetes</taxon>
        <taxon>Catenulisporales</taxon>
        <taxon>Actinospicaceae</taxon>
        <taxon>Actinospica</taxon>
    </lineage>
</organism>
<evidence type="ECO:0000256" key="5">
    <source>
        <dbReference type="ARBA" id="ARBA00022679"/>
    </source>
</evidence>
<dbReference type="PROSITE" id="PS50109">
    <property type="entry name" value="HIS_KIN"/>
    <property type="match status" value="1"/>
</dbReference>
<dbReference type="InterPro" id="IPR003660">
    <property type="entry name" value="HAMP_dom"/>
</dbReference>
<evidence type="ECO:0000259" key="13">
    <source>
        <dbReference type="PROSITE" id="PS50885"/>
    </source>
</evidence>
<dbReference type="PANTHER" id="PTHR45436:SF5">
    <property type="entry name" value="SENSOR HISTIDINE KINASE TRCS"/>
    <property type="match status" value="1"/>
</dbReference>
<dbReference type="EC" id="2.7.13.3" evidence="3"/>
<reference evidence="14" key="1">
    <citation type="submission" date="2021-04" db="EMBL/GenBank/DDBJ databases">
        <title>Genome based classification of Actinospica acidithermotolerans sp. nov., an actinobacterium isolated from an Indonesian hot spring.</title>
        <authorList>
            <person name="Kusuma A.B."/>
            <person name="Putra K.E."/>
            <person name="Nafisah S."/>
            <person name="Loh J."/>
            <person name="Nouioui I."/>
            <person name="Goodfellow M."/>
        </authorList>
    </citation>
    <scope>NUCLEOTIDE SEQUENCE</scope>
    <source>
        <strain evidence="14">MGRD01-02</strain>
    </source>
</reference>
<dbReference type="InterPro" id="IPR036890">
    <property type="entry name" value="HATPase_C_sf"/>
</dbReference>
<comment type="caution">
    <text evidence="14">The sequence shown here is derived from an EMBL/GenBank/DDBJ whole genome shotgun (WGS) entry which is preliminary data.</text>
</comment>
<evidence type="ECO:0000256" key="9">
    <source>
        <dbReference type="ARBA" id="ARBA00023012"/>
    </source>
</evidence>
<accession>A0A941E731</accession>
<dbReference type="EMBL" id="JAGSOH010000007">
    <property type="protein sequence ID" value="MBR7825662.1"/>
    <property type="molecule type" value="Genomic_DNA"/>
</dbReference>
<dbReference type="AlphaFoldDB" id="A0A941E731"/>
<evidence type="ECO:0000313" key="15">
    <source>
        <dbReference type="Proteomes" id="UP000676325"/>
    </source>
</evidence>
<keyword evidence="7 14" id="KW-0418">Kinase</keyword>
<sequence>MSRRIALVIFGLLTALLILAVVPLGLSLTANEQASFRFGTESGARQLSAQAEEYLADHKPPTEMNHALSEATERGDCAAVFRPSGAVAGSTACPADLSAQAAALAAAVRPGQDDAVTAQHGDWLVAAVPVGDDGNLTGVAVLARSADPVEDRATAVWGWLAGTALLVLVLGALFARRLGQWVARPLTVLGAAATDFGEGYLEARAPANGGPEEVRELSTAFNRMAERIESLIGSHRDWVADVSHQLRTPLTALRLRADLLAEEAPEPLAAEMAGLQAELARLAGLVDGLLAVARAEGDVPSPQTVRADSVAADRVAAWEPVARDRGLELGLEASGPVKARIGPGHLDQMLDNLIANALDSVPDGGAVLISLSGGRETVVVRVADDGPGMSEQARANAFRRFGRSGTGGSGLGLAIVHRLATVNGGRVALEPTPGGGLTVLIELPAAR</sequence>
<dbReference type="SMART" id="SM00388">
    <property type="entry name" value="HisKA"/>
    <property type="match status" value="1"/>
</dbReference>
<dbReference type="InterPro" id="IPR003594">
    <property type="entry name" value="HATPase_dom"/>
</dbReference>
<feature type="domain" description="Histidine kinase" evidence="12">
    <location>
        <begin position="241"/>
        <end position="447"/>
    </location>
</feature>
<dbReference type="Pfam" id="PF00672">
    <property type="entry name" value="HAMP"/>
    <property type="match status" value="1"/>
</dbReference>
<feature type="domain" description="HAMP" evidence="13">
    <location>
        <begin position="180"/>
        <end position="233"/>
    </location>
</feature>
<dbReference type="CDD" id="cd00082">
    <property type="entry name" value="HisKA"/>
    <property type="match status" value="1"/>
</dbReference>
<dbReference type="SMART" id="SM00387">
    <property type="entry name" value="HATPase_c"/>
    <property type="match status" value="1"/>
</dbReference>
<keyword evidence="6 11" id="KW-0812">Transmembrane</keyword>
<evidence type="ECO:0000256" key="6">
    <source>
        <dbReference type="ARBA" id="ARBA00022692"/>
    </source>
</evidence>
<keyword evidence="15" id="KW-1185">Reference proteome</keyword>
<dbReference type="SUPFAM" id="SSF158472">
    <property type="entry name" value="HAMP domain-like"/>
    <property type="match status" value="1"/>
</dbReference>
<dbReference type="Proteomes" id="UP000676325">
    <property type="component" value="Unassembled WGS sequence"/>
</dbReference>
<keyword evidence="9" id="KW-0902">Two-component regulatory system</keyword>
<dbReference type="SUPFAM" id="SSF55874">
    <property type="entry name" value="ATPase domain of HSP90 chaperone/DNA topoisomerase II/histidine kinase"/>
    <property type="match status" value="1"/>
</dbReference>
<dbReference type="Gene3D" id="1.10.8.500">
    <property type="entry name" value="HAMP domain in histidine kinase"/>
    <property type="match status" value="1"/>
</dbReference>
<dbReference type="SUPFAM" id="SSF47384">
    <property type="entry name" value="Homodimeric domain of signal transducing histidine kinase"/>
    <property type="match status" value="1"/>
</dbReference>
<evidence type="ECO:0000313" key="14">
    <source>
        <dbReference type="EMBL" id="MBR7825662.1"/>
    </source>
</evidence>
<keyword evidence="8 11" id="KW-1133">Transmembrane helix</keyword>
<evidence type="ECO:0000259" key="12">
    <source>
        <dbReference type="PROSITE" id="PS50109"/>
    </source>
</evidence>
<dbReference type="SMART" id="SM00304">
    <property type="entry name" value="HAMP"/>
    <property type="match status" value="1"/>
</dbReference>
<keyword evidence="4" id="KW-0597">Phosphoprotein</keyword>
<dbReference type="RefSeq" id="WP_212516816.1">
    <property type="nucleotide sequence ID" value="NZ_JAGSOH010000007.1"/>
</dbReference>
<comment type="subcellular location">
    <subcellularLocation>
        <location evidence="2">Cell membrane</location>
    </subcellularLocation>
</comment>
<dbReference type="Pfam" id="PF00512">
    <property type="entry name" value="HisKA"/>
    <property type="match status" value="1"/>
</dbReference>
<evidence type="ECO:0000256" key="3">
    <source>
        <dbReference type="ARBA" id="ARBA00012438"/>
    </source>
</evidence>
<dbReference type="CDD" id="cd06225">
    <property type="entry name" value="HAMP"/>
    <property type="match status" value="1"/>
</dbReference>
<dbReference type="PROSITE" id="PS50885">
    <property type="entry name" value="HAMP"/>
    <property type="match status" value="1"/>
</dbReference>
<name>A0A941E731_9ACTN</name>
<dbReference type="Pfam" id="PF02518">
    <property type="entry name" value="HATPase_c"/>
    <property type="match status" value="1"/>
</dbReference>
<evidence type="ECO:0000256" key="8">
    <source>
        <dbReference type="ARBA" id="ARBA00022989"/>
    </source>
</evidence>
<evidence type="ECO:0000256" key="2">
    <source>
        <dbReference type="ARBA" id="ARBA00004236"/>
    </source>
</evidence>
<dbReference type="PANTHER" id="PTHR45436">
    <property type="entry name" value="SENSOR HISTIDINE KINASE YKOH"/>
    <property type="match status" value="1"/>
</dbReference>
<evidence type="ECO:0000256" key="7">
    <source>
        <dbReference type="ARBA" id="ARBA00022777"/>
    </source>
</evidence>
<dbReference type="Gene3D" id="1.10.287.130">
    <property type="match status" value="1"/>
</dbReference>
<dbReference type="InterPro" id="IPR050428">
    <property type="entry name" value="TCS_sensor_his_kinase"/>
</dbReference>
<proteinExistence type="predicted"/>
<dbReference type="InterPro" id="IPR003661">
    <property type="entry name" value="HisK_dim/P_dom"/>
</dbReference>
<dbReference type="InterPro" id="IPR004358">
    <property type="entry name" value="Sig_transdc_His_kin-like_C"/>
</dbReference>
<evidence type="ECO:0000256" key="1">
    <source>
        <dbReference type="ARBA" id="ARBA00000085"/>
    </source>
</evidence>
<protein>
    <recommendedName>
        <fullName evidence="3">histidine kinase</fullName>
        <ecNumber evidence="3">2.7.13.3</ecNumber>
    </recommendedName>
</protein>
<dbReference type="PRINTS" id="PR00344">
    <property type="entry name" value="BCTRLSENSOR"/>
</dbReference>
<evidence type="ECO:0000256" key="11">
    <source>
        <dbReference type="SAM" id="Phobius"/>
    </source>
</evidence>
<dbReference type="GO" id="GO:0000155">
    <property type="term" value="F:phosphorelay sensor kinase activity"/>
    <property type="evidence" value="ECO:0007669"/>
    <property type="project" value="InterPro"/>
</dbReference>
<feature type="transmembrane region" description="Helical" evidence="11">
    <location>
        <begin position="156"/>
        <end position="175"/>
    </location>
</feature>
<gene>
    <name evidence="14" type="ORF">KDK95_05035</name>
</gene>
<dbReference type="InterPro" id="IPR036097">
    <property type="entry name" value="HisK_dim/P_sf"/>
</dbReference>
<dbReference type="GO" id="GO:0005886">
    <property type="term" value="C:plasma membrane"/>
    <property type="evidence" value="ECO:0007669"/>
    <property type="project" value="UniProtKB-SubCell"/>
</dbReference>
<comment type="catalytic activity">
    <reaction evidence="1">
        <text>ATP + protein L-histidine = ADP + protein N-phospho-L-histidine.</text>
        <dbReference type="EC" id="2.7.13.3"/>
    </reaction>
</comment>
<dbReference type="CDD" id="cd00075">
    <property type="entry name" value="HATPase"/>
    <property type="match status" value="1"/>
</dbReference>
<keyword evidence="10 11" id="KW-0472">Membrane</keyword>